<evidence type="ECO:0000313" key="2">
    <source>
        <dbReference type="Proteomes" id="UP000189295"/>
    </source>
</evidence>
<sequence>MTEFRNVTRLFSMEGATHLYSSDPAMLTPADIYTARENPAVLAELQNCNLYLITRRFRIFINPEKFRFEGDTIIGEFLVRRLTGIASIPFKYKINQCAEPNDSKILDVAVNANGASMLVMTPVGDRHITVNVVVANAESTLIAEDTDMDVLYVGQGIGRKRSRTALDRLQSHTTFQRILAETSTYFPEWEVLVLLYRFEHGRTIISNGGDFNVEPQASDEQDSAHFNELRKVTLKRHQVVSLAEAALINYFKPRYNQLLKSTSFAATKKIKVLEQLMSAGITGLIVEICTVNLRSRIGTFDATPKGLDEIMPEDWADGRNLEVEDRPEWLEYLMRMLHTHHAQYALTTPGERESFLHGTVFNGQTERFNDWGA</sequence>
<accession>A0A1V2K0C7</accession>
<gene>
    <name evidence="1" type="ORF">BLL36_23460</name>
</gene>
<proteinExistence type="predicted"/>
<evidence type="ECO:0000313" key="1">
    <source>
        <dbReference type="EMBL" id="ONH50874.1"/>
    </source>
</evidence>
<reference evidence="1 2" key="1">
    <citation type="submission" date="2016-10" db="EMBL/GenBank/DDBJ databases">
        <title>Pseudomonas lactis sp. nov. and Pseudomonas paralactis sp. nov., isolated from bovine raw milk.</title>
        <authorList>
            <person name="Von Neubeck M."/>
            <person name="Huptas C."/>
            <person name="Glueck C."/>
            <person name="Krewinkel M."/>
            <person name="Stoeckel M."/>
            <person name="Stressler T."/>
            <person name="Fischer L."/>
            <person name="Hinrichs J."/>
            <person name="Scherer S."/>
            <person name="Wenning M."/>
        </authorList>
    </citation>
    <scope>NUCLEOTIDE SEQUENCE [LARGE SCALE GENOMIC DNA]</scope>
    <source>
        <strain evidence="1 2">DSM 17516</strain>
    </source>
</reference>
<protein>
    <submittedName>
        <fullName evidence="1">Uncharacterized protein</fullName>
    </submittedName>
</protein>
<dbReference type="RefSeq" id="WP_076954087.1">
    <property type="nucleotide sequence ID" value="NZ_MNPW01000013.1"/>
</dbReference>
<comment type="caution">
    <text evidence="1">The sequence shown here is derived from an EMBL/GenBank/DDBJ whole genome shotgun (WGS) entry which is preliminary data.</text>
</comment>
<dbReference type="Proteomes" id="UP000189295">
    <property type="component" value="Unassembled WGS sequence"/>
</dbReference>
<dbReference type="AlphaFoldDB" id="A0A1V2K0C7"/>
<dbReference type="OrthoDB" id="8442303at2"/>
<name>A0A1V2K0C7_PSECE</name>
<dbReference type="EMBL" id="MNPW01000013">
    <property type="protein sequence ID" value="ONH50874.1"/>
    <property type="molecule type" value="Genomic_DNA"/>
</dbReference>
<organism evidence="1 2">
    <name type="scientific">Pseudomonas cedrina subsp. cedrina</name>
    <dbReference type="NCBI Taxonomy" id="76762"/>
    <lineage>
        <taxon>Bacteria</taxon>
        <taxon>Pseudomonadati</taxon>
        <taxon>Pseudomonadota</taxon>
        <taxon>Gammaproteobacteria</taxon>
        <taxon>Pseudomonadales</taxon>
        <taxon>Pseudomonadaceae</taxon>
        <taxon>Pseudomonas</taxon>
    </lineage>
</organism>